<keyword evidence="3" id="KW-1185">Reference proteome</keyword>
<gene>
    <name evidence="2" type="ORF">GH714_004522</name>
</gene>
<sequence length="68" mass="7716">MIQIDKLQDKVPDPAGKGGPVFGAGKKKGATFTVNEDVKLKRLIEWFVNRRGTNVMLRKSNVKRYEQL</sequence>
<protein>
    <submittedName>
        <fullName evidence="2">Uncharacterized protein</fullName>
    </submittedName>
</protein>
<reference evidence="2 3" key="1">
    <citation type="journal article" date="2020" name="Mol. Plant">
        <title>The Chromosome-Based Rubber Tree Genome Provides New Insights into Spurge Genome Evolution and Rubber Biosynthesis.</title>
        <authorList>
            <person name="Liu J."/>
            <person name="Shi C."/>
            <person name="Shi C.C."/>
            <person name="Li W."/>
            <person name="Zhang Q.J."/>
            <person name="Zhang Y."/>
            <person name="Li K."/>
            <person name="Lu H.F."/>
            <person name="Shi C."/>
            <person name="Zhu S.T."/>
            <person name="Xiao Z.Y."/>
            <person name="Nan H."/>
            <person name="Yue Y."/>
            <person name="Zhu X.G."/>
            <person name="Wu Y."/>
            <person name="Hong X.N."/>
            <person name="Fan G.Y."/>
            <person name="Tong Y."/>
            <person name="Zhang D."/>
            <person name="Mao C.L."/>
            <person name="Liu Y.L."/>
            <person name="Hao S.J."/>
            <person name="Liu W.Q."/>
            <person name="Lv M.Q."/>
            <person name="Zhang H.B."/>
            <person name="Liu Y."/>
            <person name="Hu-Tang G.R."/>
            <person name="Wang J.P."/>
            <person name="Wang J.H."/>
            <person name="Sun Y.H."/>
            <person name="Ni S.B."/>
            <person name="Chen W.B."/>
            <person name="Zhang X.C."/>
            <person name="Jiao Y.N."/>
            <person name="Eichler E.E."/>
            <person name="Li G.H."/>
            <person name="Liu X."/>
            <person name="Gao L.Z."/>
        </authorList>
    </citation>
    <scope>NUCLEOTIDE SEQUENCE [LARGE SCALE GENOMIC DNA]</scope>
    <source>
        <strain evidence="3">cv. GT1</strain>
        <tissue evidence="2">Leaf</tissue>
    </source>
</reference>
<feature type="compositionally biased region" description="Basic and acidic residues" evidence="1">
    <location>
        <begin position="1"/>
        <end position="12"/>
    </location>
</feature>
<comment type="caution">
    <text evidence="2">The sequence shown here is derived from an EMBL/GenBank/DDBJ whole genome shotgun (WGS) entry which is preliminary data.</text>
</comment>
<organism evidence="2 3">
    <name type="scientific">Hevea brasiliensis</name>
    <name type="common">Para rubber tree</name>
    <name type="synonym">Siphonia brasiliensis</name>
    <dbReference type="NCBI Taxonomy" id="3981"/>
    <lineage>
        <taxon>Eukaryota</taxon>
        <taxon>Viridiplantae</taxon>
        <taxon>Streptophyta</taxon>
        <taxon>Embryophyta</taxon>
        <taxon>Tracheophyta</taxon>
        <taxon>Spermatophyta</taxon>
        <taxon>Magnoliopsida</taxon>
        <taxon>eudicotyledons</taxon>
        <taxon>Gunneridae</taxon>
        <taxon>Pentapetalae</taxon>
        <taxon>rosids</taxon>
        <taxon>fabids</taxon>
        <taxon>Malpighiales</taxon>
        <taxon>Euphorbiaceae</taxon>
        <taxon>Crotonoideae</taxon>
        <taxon>Micrandreae</taxon>
        <taxon>Hevea</taxon>
    </lineage>
</organism>
<evidence type="ECO:0000313" key="2">
    <source>
        <dbReference type="EMBL" id="KAF2323954.1"/>
    </source>
</evidence>
<dbReference type="Proteomes" id="UP000467840">
    <property type="component" value="Chromosome 5"/>
</dbReference>
<feature type="region of interest" description="Disordered" evidence="1">
    <location>
        <begin position="1"/>
        <end position="22"/>
    </location>
</feature>
<dbReference type="EMBL" id="JAAGAX010000001">
    <property type="protein sequence ID" value="KAF2323954.1"/>
    <property type="molecule type" value="Genomic_DNA"/>
</dbReference>
<evidence type="ECO:0000313" key="3">
    <source>
        <dbReference type="Proteomes" id="UP000467840"/>
    </source>
</evidence>
<name>A0A6A6NFL9_HEVBR</name>
<accession>A0A6A6NFL9</accession>
<dbReference type="AlphaFoldDB" id="A0A6A6NFL9"/>
<evidence type="ECO:0000256" key="1">
    <source>
        <dbReference type="SAM" id="MobiDB-lite"/>
    </source>
</evidence>
<proteinExistence type="predicted"/>